<dbReference type="EMBL" id="KN832883">
    <property type="protein sequence ID" value="KIM96773.1"/>
    <property type="molecule type" value="Genomic_DNA"/>
</dbReference>
<dbReference type="AlphaFoldDB" id="A0A0C3CCW0"/>
<keyword evidence="1" id="KW-0808">Transferase</keyword>
<accession>A0A0C3CCW0</accession>
<dbReference type="Gene3D" id="3.40.630.30">
    <property type="match status" value="1"/>
</dbReference>
<dbReference type="SUPFAM" id="SSF55729">
    <property type="entry name" value="Acyl-CoA N-acyltransferases (Nat)"/>
    <property type="match status" value="1"/>
</dbReference>
<evidence type="ECO:0000256" key="2">
    <source>
        <dbReference type="ARBA" id="ARBA00023315"/>
    </source>
</evidence>
<dbReference type="InterPro" id="IPR000182">
    <property type="entry name" value="GNAT_dom"/>
</dbReference>
<dbReference type="PANTHER" id="PTHR43877">
    <property type="entry name" value="AMINOALKYLPHOSPHONATE N-ACETYLTRANSFERASE-RELATED-RELATED"/>
    <property type="match status" value="1"/>
</dbReference>
<dbReference type="InParanoid" id="A0A0C3CCW0"/>
<evidence type="ECO:0000259" key="3">
    <source>
        <dbReference type="PROSITE" id="PS51186"/>
    </source>
</evidence>
<feature type="domain" description="N-acetyltransferase" evidence="3">
    <location>
        <begin position="5"/>
        <end position="151"/>
    </location>
</feature>
<dbReference type="InterPro" id="IPR016181">
    <property type="entry name" value="Acyl_CoA_acyltransferase"/>
</dbReference>
<sequence>MATGPVIDRATDADASEIATLFLASRADALPYLRRVHSDESVHNWVRTIMLVQGQTWVVRQDGRILGFVNLAGDALNQLYLQPGQYRRGIGSMLLAQAKALSPGRLQLFTFQRNTRARAFYEARGFRVVGLNDGSQNEEGEPDVLYVWEAASG</sequence>
<dbReference type="CDD" id="cd04301">
    <property type="entry name" value="NAT_SF"/>
    <property type="match status" value="1"/>
</dbReference>
<dbReference type="PROSITE" id="PS51186">
    <property type="entry name" value="GNAT"/>
    <property type="match status" value="1"/>
</dbReference>
<dbReference type="Proteomes" id="UP000054321">
    <property type="component" value="Unassembled WGS sequence"/>
</dbReference>
<keyword evidence="2" id="KW-0012">Acyltransferase</keyword>
<dbReference type="OrthoDB" id="9975416at2759"/>
<protein>
    <recommendedName>
        <fullName evidence="3">N-acetyltransferase domain-containing protein</fullName>
    </recommendedName>
</protein>
<evidence type="ECO:0000313" key="4">
    <source>
        <dbReference type="EMBL" id="KIM96773.1"/>
    </source>
</evidence>
<gene>
    <name evidence="4" type="ORF">OIDMADRAFT_32690</name>
</gene>
<reference evidence="5" key="2">
    <citation type="submission" date="2015-01" db="EMBL/GenBank/DDBJ databases">
        <title>Evolutionary Origins and Diversification of the Mycorrhizal Mutualists.</title>
        <authorList>
            <consortium name="DOE Joint Genome Institute"/>
            <consortium name="Mycorrhizal Genomics Consortium"/>
            <person name="Kohler A."/>
            <person name="Kuo A."/>
            <person name="Nagy L.G."/>
            <person name="Floudas D."/>
            <person name="Copeland A."/>
            <person name="Barry K.W."/>
            <person name="Cichocki N."/>
            <person name="Veneault-Fourrey C."/>
            <person name="LaButti K."/>
            <person name="Lindquist E.A."/>
            <person name="Lipzen A."/>
            <person name="Lundell T."/>
            <person name="Morin E."/>
            <person name="Murat C."/>
            <person name="Riley R."/>
            <person name="Ohm R."/>
            <person name="Sun H."/>
            <person name="Tunlid A."/>
            <person name="Henrissat B."/>
            <person name="Grigoriev I.V."/>
            <person name="Hibbett D.S."/>
            <person name="Martin F."/>
        </authorList>
    </citation>
    <scope>NUCLEOTIDE SEQUENCE [LARGE SCALE GENOMIC DNA]</scope>
    <source>
        <strain evidence="5">Zn</strain>
    </source>
</reference>
<proteinExistence type="predicted"/>
<dbReference type="HOGENOM" id="CLU_013985_21_1_1"/>
<keyword evidence="5" id="KW-1185">Reference proteome</keyword>
<organism evidence="4 5">
    <name type="scientific">Oidiodendron maius (strain Zn)</name>
    <dbReference type="NCBI Taxonomy" id="913774"/>
    <lineage>
        <taxon>Eukaryota</taxon>
        <taxon>Fungi</taxon>
        <taxon>Dikarya</taxon>
        <taxon>Ascomycota</taxon>
        <taxon>Pezizomycotina</taxon>
        <taxon>Leotiomycetes</taxon>
        <taxon>Leotiomycetes incertae sedis</taxon>
        <taxon>Myxotrichaceae</taxon>
        <taxon>Oidiodendron</taxon>
    </lineage>
</organism>
<dbReference type="InterPro" id="IPR050832">
    <property type="entry name" value="Bact_Acetyltransf"/>
</dbReference>
<name>A0A0C3CCW0_OIDMZ</name>
<dbReference type="GO" id="GO:0016747">
    <property type="term" value="F:acyltransferase activity, transferring groups other than amino-acyl groups"/>
    <property type="evidence" value="ECO:0007669"/>
    <property type="project" value="InterPro"/>
</dbReference>
<evidence type="ECO:0000313" key="5">
    <source>
        <dbReference type="Proteomes" id="UP000054321"/>
    </source>
</evidence>
<dbReference type="Pfam" id="PF13508">
    <property type="entry name" value="Acetyltransf_7"/>
    <property type="match status" value="1"/>
</dbReference>
<reference evidence="4 5" key="1">
    <citation type="submission" date="2014-04" db="EMBL/GenBank/DDBJ databases">
        <authorList>
            <consortium name="DOE Joint Genome Institute"/>
            <person name="Kuo A."/>
            <person name="Martino E."/>
            <person name="Perotto S."/>
            <person name="Kohler A."/>
            <person name="Nagy L.G."/>
            <person name="Floudas D."/>
            <person name="Copeland A."/>
            <person name="Barry K.W."/>
            <person name="Cichocki N."/>
            <person name="Veneault-Fourrey C."/>
            <person name="LaButti K."/>
            <person name="Lindquist E.A."/>
            <person name="Lipzen A."/>
            <person name="Lundell T."/>
            <person name="Morin E."/>
            <person name="Murat C."/>
            <person name="Sun H."/>
            <person name="Tunlid A."/>
            <person name="Henrissat B."/>
            <person name="Grigoriev I.V."/>
            <person name="Hibbett D.S."/>
            <person name="Martin F."/>
            <person name="Nordberg H.P."/>
            <person name="Cantor M.N."/>
            <person name="Hua S.X."/>
        </authorList>
    </citation>
    <scope>NUCLEOTIDE SEQUENCE [LARGE SCALE GENOMIC DNA]</scope>
    <source>
        <strain evidence="4 5">Zn</strain>
    </source>
</reference>
<evidence type="ECO:0000256" key="1">
    <source>
        <dbReference type="ARBA" id="ARBA00022679"/>
    </source>
</evidence>